<organism evidence="9 10">
    <name type="scientific">Cyclobacterium xiamenense</name>
    <dbReference type="NCBI Taxonomy" id="1297121"/>
    <lineage>
        <taxon>Bacteria</taxon>
        <taxon>Pseudomonadati</taxon>
        <taxon>Bacteroidota</taxon>
        <taxon>Cytophagia</taxon>
        <taxon>Cytophagales</taxon>
        <taxon>Cyclobacteriaceae</taxon>
        <taxon>Cyclobacterium</taxon>
    </lineage>
</organism>
<dbReference type="GO" id="GO:0044038">
    <property type="term" value="P:cell wall macromolecule biosynthetic process"/>
    <property type="evidence" value="ECO:0007669"/>
    <property type="project" value="TreeGrafter"/>
</dbReference>
<feature type="transmembrane region" description="Helical" evidence="8">
    <location>
        <begin position="161"/>
        <end position="179"/>
    </location>
</feature>
<keyword evidence="10" id="KW-1185">Reference proteome</keyword>
<dbReference type="PANTHER" id="PTHR22926:SF3">
    <property type="entry name" value="UNDECAPRENYL-PHOSPHATE ALPHA-N-ACETYLGLUCOSAMINYL 1-PHOSPHATE TRANSFERASE"/>
    <property type="match status" value="1"/>
</dbReference>
<dbReference type="STRING" id="1416801.SAMN05192553_104377"/>
<keyword evidence="3 9" id="KW-0808">Transferase</keyword>
<feature type="transmembrane region" description="Helical" evidence="8">
    <location>
        <begin position="290"/>
        <end position="310"/>
    </location>
</feature>
<dbReference type="RefSeq" id="WP_092176119.1">
    <property type="nucleotide sequence ID" value="NZ_FNZH01000004.1"/>
</dbReference>
<feature type="transmembrane region" description="Helical" evidence="8">
    <location>
        <begin position="46"/>
        <end position="76"/>
    </location>
</feature>
<dbReference type="OrthoDB" id="9783652at2"/>
<evidence type="ECO:0000256" key="5">
    <source>
        <dbReference type="ARBA" id="ARBA00022989"/>
    </source>
</evidence>
<evidence type="ECO:0000313" key="10">
    <source>
        <dbReference type="Proteomes" id="UP000199403"/>
    </source>
</evidence>
<protein>
    <submittedName>
        <fullName evidence="9">UDP-N-acetylmuramyl pentapeptide phosphotransferase/UDP-N-acetylglucosamine-1-phosphate transferase</fullName>
    </submittedName>
</protein>
<evidence type="ECO:0000313" key="9">
    <source>
        <dbReference type="EMBL" id="SEJ50981.1"/>
    </source>
</evidence>
<sequence>MLTFLIFFLLLFAAQLAYLQLARRYGIVDNPNARSSHSQQTIRGGGLVFVLAVILSWIAGYLSMWVSLAVVLVGAVSLADDMRGLPQWPRLAAHLIASLALVLEWQQQASFSLGWIPLILFLVIGWINLFNFMDGINGITVAYALVALGTFYWVPDLRDDRDWILLVGLSCLVFAWFNFRKKARVFAGDVGSVSMALILGYLMVKIILLTGNPWYLFFFSLYGVDAVLTLLIRLRRKENLFQPHRSHLYQFLANEKKLPHRLVSLSYAGLQLGINWLWMEGIGLDTFSWLPGLVFTAGLVGVYLLVRFWATPTEPLQQASKR</sequence>
<accession>A0A1H6ZC35</accession>
<feature type="transmembrane region" description="Helical" evidence="8">
    <location>
        <begin position="214"/>
        <end position="232"/>
    </location>
</feature>
<evidence type="ECO:0000256" key="6">
    <source>
        <dbReference type="ARBA" id="ARBA00023136"/>
    </source>
</evidence>
<gene>
    <name evidence="9" type="ORF">SAMN05192553_104377</name>
</gene>
<evidence type="ECO:0000256" key="2">
    <source>
        <dbReference type="ARBA" id="ARBA00022475"/>
    </source>
</evidence>
<dbReference type="EMBL" id="FNZH01000004">
    <property type="protein sequence ID" value="SEJ50981.1"/>
    <property type="molecule type" value="Genomic_DNA"/>
</dbReference>
<dbReference type="GO" id="GO:0005886">
    <property type="term" value="C:plasma membrane"/>
    <property type="evidence" value="ECO:0007669"/>
    <property type="project" value="UniProtKB-SubCell"/>
</dbReference>
<dbReference type="GO" id="GO:0071555">
    <property type="term" value="P:cell wall organization"/>
    <property type="evidence" value="ECO:0007669"/>
    <property type="project" value="TreeGrafter"/>
</dbReference>
<evidence type="ECO:0000256" key="1">
    <source>
        <dbReference type="ARBA" id="ARBA00004651"/>
    </source>
</evidence>
<comment type="cofactor">
    <cofactor evidence="7">
        <name>Mg(2+)</name>
        <dbReference type="ChEBI" id="CHEBI:18420"/>
    </cofactor>
</comment>
<evidence type="ECO:0000256" key="7">
    <source>
        <dbReference type="PIRSR" id="PIRSR600715-1"/>
    </source>
</evidence>
<dbReference type="InterPro" id="IPR000715">
    <property type="entry name" value="Glycosyl_transferase_4"/>
</dbReference>
<dbReference type="Pfam" id="PF00953">
    <property type="entry name" value="Glycos_transf_4"/>
    <property type="match status" value="1"/>
</dbReference>
<feature type="binding site" evidence="7">
    <location>
        <position position="131"/>
    </location>
    <ligand>
        <name>Mg(2+)</name>
        <dbReference type="ChEBI" id="CHEBI:18420"/>
    </ligand>
</feature>
<dbReference type="Proteomes" id="UP000199403">
    <property type="component" value="Unassembled WGS sequence"/>
</dbReference>
<dbReference type="GO" id="GO:0016780">
    <property type="term" value="F:phosphotransferase activity, for other substituted phosphate groups"/>
    <property type="evidence" value="ECO:0007669"/>
    <property type="project" value="InterPro"/>
</dbReference>
<evidence type="ECO:0000256" key="3">
    <source>
        <dbReference type="ARBA" id="ARBA00022679"/>
    </source>
</evidence>
<keyword evidence="5 8" id="KW-1133">Transmembrane helix</keyword>
<name>A0A1H6ZC35_9BACT</name>
<dbReference type="CDD" id="cd06854">
    <property type="entry name" value="GT_WbpL_WbcO_like"/>
    <property type="match status" value="1"/>
</dbReference>
<feature type="transmembrane region" description="Helical" evidence="8">
    <location>
        <begin position="262"/>
        <end position="278"/>
    </location>
</feature>
<evidence type="ECO:0000256" key="4">
    <source>
        <dbReference type="ARBA" id="ARBA00022692"/>
    </source>
</evidence>
<keyword evidence="7" id="KW-0479">Metal-binding</keyword>
<dbReference type="GO" id="GO:0009103">
    <property type="term" value="P:lipopolysaccharide biosynthetic process"/>
    <property type="evidence" value="ECO:0007669"/>
    <property type="project" value="TreeGrafter"/>
</dbReference>
<evidence type="ECO:0000256" key="8">
    <source>
        <dbReference type="SAM" id="Phobius"/>
    </source>
</evidence>
<feature type="binding site" evidence="7">
    <location>
        <position position="189"/>
    </location>
    <ligand>
        <name>Mg(2+)</name>
        <dbReference type="ChEBI" id="CHEBI:18420"/>
    </ligand>
</feature>
<keyword evidence="4 8" id="KW-0812">Transmembrane</keyword>
<feature type="transmembrane region" description="Helical" evidence="8">
    <location>
        <begin position="136"/>
        <end position="155"/>
    </location>
</feature>
<dbReference type="AlphaFoldDB" id="A0A1H6ZC35"/>
<keyword evidence="6 8" id="KW-0472">Membrane</keyword>
<dbReference type="PANTHER" id="PTHR22926">
    <property type="entry name" value="PHOSPHO-N-ACETYLMURAMOYL-PENTAPEPTIDE-TRANSFERASE"/>
    <property type="match status" value="1"/>
</dbReference>
<comment type="subcellular location">
    <subcellularLocation>
        <location evidence="1">Cell membrane</location>
        <topology evidence="1">Multi-pass membrane protein</topology>
    </subcellularLocation>
</comment>
<feature type="transmembrane region" description="Helical" evidence="8">
    <location>
        <begin position="186"/>
        <end position="208"/>
    </location>
</feature>
<proteinExistence type="predicted"/>
<keyword evidence="2" id="KW-1003">Cell membrane</keyword>
<reference evidence="10" key="1">
    <citation type="submission" date="2016-10" db="EMBL/GenBank/DDBJ databases">
        <authorList>
            <person name="Varghese N."/>
            <person name="Submissions S."/>
        </authorList>
    </citation>
    <scope>NUCLEOTIDE SEQUENCE [LARGE SCALE GENOMIC DNA]</scope>
    <source>
        <strain evidence="10">IBRC-M 10761</strain>
    </source>
</reference>
<feature type="transmembrane region" description="Helical" evidence="8">
    <location>
        <begin position="111"/>
        <end position="129"/>
    </location>
</feature>
<keyword evidence="7" id="KW-0460">Magnesium</keyword>
<dbReference type="GO" id="GO:0046872">
    <property type="term" value="F:metal ion binding"/>
    <property type="evidence" value="ECO:0007669"/>
    <property type="project" value="UniProtKB-KW"/>
</dbReference>